<dbReference type="PROSITE" id="PS50106">
    <property type="entry name" value="PDZ"/>
    <property type="match status" value="1"/>
</dbReference>
<comment type="caution">
    <text evidence="3">The sequence shown here is derived from an EMBL/GenBank/DDBJ whole genome shotgun (WGS) entry which is preliminary data.</text>
</comment>
<organism evidence="3 4">
    <name type="scientific">Scophthalmus maximus</name>
    <name type="common">Turbot</name>
    <name type="synonym">Psetta maxima</name>
    <dbReference type="NCBI Taxonomy" id="52904"/>
    <lineage>
        <taxon>Eukaryota</taxon>
        <taxon>Metazoa</taxon>
        <taxon>Chordata</taxon>
        <taxon>Craniata</taxon>
        <taxon>Vertebrata</taxon>
        <taxon>Euteleostomi</taxon>
        <taxon>Actinopterygii</taxon>
        <taxon>Neopterygii</taxon>
        <taxon>Teleostei</taxon>
        <taxon>Neoteleostei</taxon>
        <taxon>Acanthomorphata</taxon>
        <taxon>Carangaria</taxon>
        <taxon>Pleuronectiformes</taxon>
        <taxon>Pleuronectoidei</taxon>
        <taxon>Scophthalmidae</taxon>
        <taxon>Scophthalmus</taxon>
    </lineage>
</organism>
<evidence type="ECO:0000313" key="3">
    <source>
        <dbReference type="EMBL" id="KAF0031285.1"/>
    </source>
</evidence>
<feature type="compositionally biased region" description="Low complexity" evidence="1">
    <location>
        <begin position="95"/>
        <end position="107"/>
    </location>
</feature>
<name>A0A6A4SFE0_SCOMX</name>
<dbReference type="Proteomes" id="UP000438429">
    <property type="component" value="Unassembled WGS sequence"/>
</dbReference>
<evidence type="ECO:0000256" key="1">
    <source>
        <dbReference type="SAM" id="MobiDB-lite"/>
    </source>
</evidence>
<evidence type="ECO:0000313" key="4">
    <source>
        <dbReference type="Proteomes" id="UP000438429"/>
    </source>
</evidence>
<dbReference type="GO" id="GO:0016324">
    <property type="term" value="C:apical plasma membrane"/>
    <property type="evidence" value="ECO:0007669"/>
    <property type="project" value="TreeGrafter"/>
</dbReference>
<dbReference type="InterPro" id="IPR027685">
    <property type="entry name" value="Shroom_fam"/>
</dbReference>
<dbReference type="InterPro" id="IPR036034">
    <property type="entry name" value="PDZ_sf"/>
</dbReference>
<accession>A0A6A4SFE0</accession>
<evidence type="ECO:0000259" key="2">
    <source>
        <dbReference type="PROSITE" id="PS50106"/>
    </source>
</evidence>
<dbReference type="SUPFAM" id="SSF50156">
    <property type="entry name" value="PDZ domain-like"/>
    <property type="match status" value="1"/>
</dbReference>
<gene>
    <name evidence="3" type="ORF">F2P81_015840</name>
</gene>
<dbReference type="PANTHER" id="PTHR15012:SF32">
    <property type="entry name" value="PROTEIN SHROOM"/>
    <property type="match status" value="1"/>
</dbReference>
<feature type="compositionally biased region" description="Polar residues" evidence="1">
    <location>
        <begin position="532"/>
        <end position="542"/>
    </location>
</feature>
<dbReference type="GO" id="GO:0007015">
    <property type="term" value="P:actin filament organization"/>
    <property type="evidence" value="ECO:0007669"/>
    <property type="project" value="TreeGrafter"/>
</dbReference>
<feature type="domain" description="PDZ" evidence="2">
    <location>
        <begin position="381"/>
        <end position="435"/>
    </location>
</feature>
<dbReference type="GO" id="GO:0051015">
    <property type="term" value="F:actin filament binding"/>
    <property type="evidence" value="ECO:0007669"/>
    <property type="project" value="InterPro"/>
</dbReference>
<dbReference type="PANTHER" id="PTHR15012">
    <property type="entry name" value="APICAL PROTEIN/SHROOM-RELATED"/>
    <property type="match status" value="1"/>
</dbReference>
<dbReference type="GO" id="GO:0005912">
    <property type="term" value="C:adherens junction"/>
    <property type="evidence" value="ECO:0007669"/>
    <property type="project" value="TreeGrafter"/>
</dbReference>
<reference evidence="3 4" key="1">
    <citation type="submission" date="2019-06" db="EMBL/GenBank/DDBJ databases">
        <title>Draft genomes of female and male turbot (Scophthalmus maximus).</title>
        <authorList>
            <person name="Xu H."/>
            <person name="Xu X.-W."/>
            <person name="Shao C."/>
            <person name="Chen S."/>
        </authorList>
    </citation>
    <scope>NUCLEOTIDE SEQUENCE [LARGE SCALE GENOMIC DNA]</scope>
    <source>
        <strain evidence="3">Ysfricsl-2016a</strain>
        <tissue evidence="3">Blood</tissue>
    </source>
</reference>
<dbReference type="GO" id="GO:0030864">
    <property type="term" value="C:cortical actin cytoskeleton"/>
    <property type="evidence" value="ECO:0007669"/>
    <property type="project" value="TreeGrafter"/>
</dbReference>
<sequence length="569" mass="62624">MILSRRRSKVSSFTSPVEFEFRHLKTHSLSRSKSYCDAKLIFGERERERERESLGFLSSQIGSDLRSYRTFFSFYHSLLSGNLSGTPPRDSDLSGPGPLGTRTSRTTRTSRDSDLSGPGPLGTRCTSLGHLLLPLLLTTERLLDERRERARDGAVVCLFRPAAGLSSEPEPAGSCLVPGMERSGGRAGIQQPQQAAGGGAGGGGGAGWVLVEALLQGGAPWGFTLQGGLEHGEPLIISKVRHDTISTDQYRSGSIRVDQYGSVSISTDQCRSVRISVDQYGSVSISTDQYRSGSISTDQCRSVRISVDQYRSVSISTDQCRSVRIRVDQYRSVSISTDQGRSVRIRVDQYGSVPITVRLIGRCSLTVYMRSNVKVSCASVQVEDGGKADALEQPLLVGDEIIVINDMEVTGYRQEAIALVKGSYKTLQLTVRRGETDHPSDGGLSDCSCGRVVYDKVRRARTDRSTIIADYFHPEYLDILPWSSIQDSSESLVLHLPRSLLLLLLFCLLHHLNNNNNNNYEQQRRRLTTADHVQQEASNYASRTDARRPGRAGTTTMFTAHAFNRTATT</sequence>
<protein>
    <recommendedName>
        <fullName evidence="2">PDZ domain-containing protein</fullName>
    </recommendedName>
</protein>
<dbReference type="InterPro" id="IPR001478">
    <property type="entry name" value="PDZ"/>
</dbReference>
<dbReference type="Gene3D" id="2.30.42.10">
    <property type="match status" value="2"/>
</dbReference>
<dbReference type="AlphaFoldDB" id="A0A6A4SFE0"/>
<feature type="region of interest" description="Disordered" evidence="1">
    <location>
        <begin position="84"/>
        <end position="120"/>
    </location>
</feature>
<dbReference type="GO" id="GO:0043296">
    <property type="term" value="C:apical junction complex"/>
    <property type="evidence" value="ECO:0007669"/>
    <property type="project" value="TreeGrafter"/>
</dbReference>
<feature type="region of interest" description="Disordered" evidence="1">
    <location>
        <begin position="532"/>
        <end position="552"/>
    </location>
</feature>
<proteinExistence type="predicted"/>
<dbReference type="EMBL" id="VEVO01000014">
    <property type="protein sequence ID" value="KAF0031285.1"/>
    <property type="molecule type" value="Genomic_DNA"/>
</dbReference>